<organism evidence="2 3">
    <name type="scientific">Lacipirellula parvula</name>
    <dbReference type="NCBI Taxonomy" id="2650471"/>
    <lineage>
        <taxon>Bacteria</taxon>
        <taxon>Pseudomonadati</taxon>
        <taxon>Planctomycetota</taxon>
        <taxon>Planctomycetia</taxon>
        <taxon>Pirellulales</taxon>
        <taxon>Lacipirellulaceae</taxon>
        <taxon>Lacipirellula</taxon>
    </lineage>
</organism>
<evidence type="ECO:0000313" key="2">
    <source>
        <dbReference type="EMBL" id="BBO30564.1"/>
    </source>
</evidence>
<dbReference type="RefSeq" id="WP_152096888.1">
    <property type="nucleotide sequence ID" value="NZ_AP021861.1"/>
</dbReference>
<keyword evidence="1" id="KW-0732">Signal</keyword>
<feature type="chain" id="PRO_5024853822" evidence="1">
    <location>
        <begin position="32"/>
        <end position="180"/>
    </location>
</feature>
<evidence type="ECO:0000256" key="1">
    <source>
        <dbReference type="SAM" id="SignalP"/>
    </source>
</evidence>
<gene>
    <name evidence="2" type="ORF">PLANPX_0176</name>
</gene>
<sequence length="180" mass="19533">MRTLNAAIRAAFLLAAVALVTASFLMLQASAVEAPAAVQAEPQQQLTQPTAEQVAALEKLMNRATMVGHFTVTGEEGRVGAGGKLTEERYELGEVRRLDSGDWLIQSRIRYGDHDVTIPLTLPIRWAGDTPVICVDEMMIPGLGTFTARVMIYRGHYAGFWTGKDHGGHLFGVIEPAKGE</sequence>
<protein>
    <submittedName>
        <fullName evidence="2">Uncharacterized protein</fullName>
    </submittedName>
</protein>
<proteinExistence type="predicted"/>
<reference evidence="3" key="1">
    <citation type="submission" date="2019-10" db="EMBL/GenBank/DDBJ databases">
        <title>Lacipirellula parvula gen. nov., sp. nov., representing a lineage of planctomycetes widespread in freshwater anoxic habitats, and description of the family Lacipirellulaceae.</title>
        <authorList>
            <person name="Dedysh S.N."/>
            <person name="Kulichevskaya I.S."/>
            <person name="Beletsky A.V."/>
            <person name="Rakitin A.L."/>
            <person name="Mardanov A.V."/>
            <person name="Ivanova A.A."/>
            <person name="Saltykova V.X."/>
            <person name="Rijpstra W.I.C."/>
            <person name="Sinninghe Damste J.S."/>
            <person name="Ravin N.V."/>
        </authorList>
    </citation>
    <scope>NUCLEOTIDE SEQUENCE [LARGE SCALE GENOMIC DNA]</scope>
    <source>
        <strain evidence="3">PX69</strain>
    </source>
</reference>
<dbReference type="Proteomes" id="UP000326837">
    <property type="component" value="Chromosome"/>
</dbReference>
<dbReference type="AlphaFoldDB" id="A0A5K7X1P2"/>
<dbReference type="KEGG" id="lpav:PLANPX_0176"/>
<accession>A0A5K7X1P2</accession>
<keyword evidence="3" id="KW-1185">Reference proteome</keyword>
<feature type="signal peptide" evidence="1">
    <location>
        <begin position="1"/>
        <end position="31"/>
    </location>
</feature>
<evidence type="ECO:0000313" key="3">
    <source>
        <dbReference type="Proteomes" id="UP000326837"/>
    </source>
</evidence>
<name>A0A5K7X1P2_9BACT</name>
<dbReference type="EMBL" id="AP021861">
    <property type="protein sequence ID" value="BBO30564.1"/>
    <property type="molecule type" value="Genomic_DNA"/>
</dbReference>